<dbReference type="Proteomes" id="UP000193200">
    <property type="component" value="Unassembled WGS sequence"/>
</dbReference>
<evidence type="ECO:0000313" key="1">
    <source>
        <dbReference type="EMBL" id="SLN64105.1"/>
    </source>
</evidence>
<sequence>MIISKVEFLVRSDLDQQTLDVWLAEEWLMPRLAADEPQFSEADLARAQLIHELKRDLGVNDEGVGVILGLLDQVHGLRRALADVLRTSRAHPASDDEADRS</sequence>
<dbReference type="Gene3D" id="1.10.1660.10">
    <property type="match status" value="1"/>
</dbReference>
<reference evidence="1 2" key="1">
    <citation type="submission" date="2017-03" db="EMBL/GenBank/DDBJ databases">
        <authorList>
            <person name="Afonso C.L."/>
            <person name="Miller P.J."/>
            <person name="Scott M.A."/>
            <person name="Spackman E."/>
            <person name="Goraichik I."/>
            <person name="Dimitrov K.M."/>
            <person name="Suarez D.L."/>
            <person name="Swayne D.E."/>
        </authorList>
    </citation>
    <scope>NUCLEOTIDE SEQUENCE [LARGE SCALE GENOMIC DNA]</scope>
    <source>
        <strain evidence="1 2">CECT 7691</strain>
    </source>
</reference>
<dbReference type="Pfam" id="PF13591">
    <property type="entry name" value="MerR_2"/>
    <property type="match status" value="1"/>
</dbReference>
<keyword evidence="2" id="KW-1185">Reference proteome</keyword>
<protein>
    <recommendedName>
        <fullName evidence="3">Chaperone modulatory protein CbpM</fullName>
    </recommendedName>
</protein>
<evidence type="ECO:0000313" key="2">
    <source>
        <dbReference type="Proteomes" id="UP000193200"/>
    </source>
</evidence>
<evidence type="ECO:0008006" key="3">
    <source>
        <dbReference type="Google" id="ProtNLM"/>
    </source>
</evidence>
<proteinExistence type="predicted"/>
<accession>A0A1Y5TKH5</accession>
<name>A0A1Y5TKH5_9PROT</name>
<dbReference type="RefSeq" id="WP_217808004.1">
    <property type="nucleotide sequence ID" value="NZ_FWFR01000002.1"/>
</dbReference>
<dbReference type="EMBL" id="FWFR01000002">
    <property type="protein sequence ID" value="SLN64105.1"/>
    <property type="molecule type" value="Genomic_DNA"/>
</dbReference>
<organism evidence="1 2">
    <name type="scientific">Oceanibacterium hippocampi</name>
    <dbReference type="NCBI Taxonomy" id="745714"/>
    <lineage>
        <taxon>Bacteria</taxon>
        <taxon>Pseudomonadati</taxon>
        <taxon>Pseudomonadota</taxon>
        <taxon>Alphaproteobacteria</taxon>
        <taxon>Sneathiellales</taxon>
        <taxon>Sneathiellaceae</taxon>
        <taxon>Oceanibacterium</taxon>
    </lineage>
</organism>
<dbReference type="AlphaFoldDB" id="A0A1Y5TKH5"/>
<gene>
    <name evidence="1" type="ORF">OCH7691_02895</name>
</gene>
<dbReference type="InParanoid" id="A0A1Y5TKH5"/>